<reference evidence="13 14" key="1">
    <citation type="journal article" date="2021" name="BMC Genomics">
        <title>Datura genome reveals duplications of psychoactive alkaloid biosynthetic genes and high mutation rate following tissue culture.</title>
        <authorList>
            <person name="Rajewski A."/>
            <person name="Carter-House D."/>
            <person name="Stajich J."/>
            <person name="Litt A."/>
        </authorList>
    </citation>
    <scope>NUCLEOTIDE SEQUENCE [LARGE SCALE GENOMIC DNA]</scope>
    <source>
        <strain evidence="13">AR-01</strain>
    </source>
</reference>
<comment type="pathway">
    <text evidence="2 10">Glycan metabolism; pectin degradation; 2-dehydro-3-deoxy-D-gluconate from pectin: step 1/5.</text>
</comment>
<feature type="signal peptide" evidence="11">
    <location>
        <begin position="1"/>
        <end position="15"/>
    </location>
</feature>
<keyword evidence="5 10" id="KW-0378">Hydrolase</keyword>
<dbReference type="InterPro" id="IPR012334">
    <property type="entry name" value="Pectin_lyas_fold"/>
</dbReference>
<evidence type="ECO:0000256" key="10">
    <source>
        <dbReference type="RuleBase" id="RU000589"/>
    </source>
</evidence>
<dbReference type="Pfam" id="PF01095">
    <property type="entry name" value="Pectinesterase"/>
    <property type="match status" value="1"/>
</dbReference>
<evidence type="ECO:0000313" key="13">
    <source>
        <dbReference type="EMBL" id="MCE3049672.1"/>
    </source>
</evidence>
<keyword evidence="7" id="KW-0961">Cell wall biogenesis/degradation</keyword>
<dbReference type="SUPFAM" id="SSF51126">
    <property type="entry name" value="Pectin lyase-like"/>
    <property type="match status" value="1"/>
</dbReference>
<feature type="active site" evidence="9">
    <location>
        <position position="179"/>
    </location>
</feature>
<protein>
    <recommendedName>
        <fullName evidence="3 10">Pectinesterase</fullName>
        <ecNumber evidence="3 10">3.1.1.11</ecNumber>
    </recommendedName>
</protein>
<dbReference type="PROSITE" id="PS00503">
    <property type="entry name" value="PECTINESTERASE_2"/>
    <property type="match status" value="1"/>
</dbReference>
<dbReference type="PANTHER" id="PTHR31707">
    <property type="entry name" value="PECTINESTERASE"/>
    <property type="match status" value="1"/>
</dbReference>
<evidence type="ECO:0000256" key="7">
    <source>
        <dbReference type="ARBA" id="ARBA00023316"/>
    </source>
</evidence>
<comment type="catalytic activity">
    <reaction evidence="8 10">
        <text>[(1-&gt;4)-alpha-D-galacturonosyl methyl ester](n) + n H2O = [(1-&gt;4)-alpha-D-galacturonosyl](n) + n methanol + n H(+)</text>
        <dbReference type="Rhea" id="RHEA:22380"/>
        <dbReference type="Rhea" id="RHEA-COMP:14570"/>
        <dbReference type="Rhea" id="RHEA-COMP:14573"/>
        <dbReference type="ChEBI" id="CHEBI:15377"/>
        <dbReference type="ChEBI" id="CHEBI:15378"/>
        <dbReference type="ChEBI" id="CHEBI:17790"/>
        <dbReference type="ChEBI" id="CHEBI:140522"/>
        <dbReference type="ChEBI" id="CHEBI:140523"/>
        <dbReference type="EC" id="3.1.1.11"/>
    </reaction>
</comment>
<feature type="chain" id="PRO_5046348462" description="Pectinesterase" evidence="11">
    <location>
        <begin position="16"/>
        <end position="332"/>
    </location>
</feature>
<accession>A0ABS8WHX7</accession>
<gene>
    <name evidence="13" type="ORF">HAX54_045506</name>
</gene>
<keyword evidence="6 10" id="KW-0063">Aspartyl esterase</keyword>
<comment type="caution">
    <text evidence="13">The sequence shown here is derived from an EMBL/GenBank/DDBJ whole genome shotgun (WGS) entry which is preliminary data.</text>
</comment>
<evidence type="ECO:0000256" key="5">
    <source>
        <dbReference type="ARBA" id="ARBA00022801"/>
    </source>
</evidence>
<evidence type="ECO:0000256" key="1">
    <source>
        <dbReference type="ARBA" id="ARBA00004613"/>
    </source>
</evidence>
<dbReference type="InterPro" id="IPR033131">
    <property type="entry name" value="Pectinesterase_Asp_AS"/>
</dbReference>
<name>A0ABS8WHX7_DATST</name>
<dbReference type="Proteomes" id="UP000823775">
    <property type="component" value="Unassembled WGS sequence"/>
</dbReference>
<evidence type="ECO:0000256" key="3">
    <source>
        <dbReference type="ARBA" id="ARBA00013229"/>
    </source>
</evidence>
<evidence type="ECO:0000259" key="12">
    <source>
        <dbReference type="Pfam" id="PF01095"/>
    </source>
</evidence>
<evidence type="ECO:0000313" key="14">
    <source>
        <dbReference type="Proteomes" id="UP000823775"/>
    </source>
</evidence>
<sequence>MTLGLLALLTTLLWGLDSHSSSPPPPPQFDATVALDGTGDFNSITDALQAAPNNSESRYSIKIKEGIYNECVSVPKYKTNITFIGEGADCTFITGFKSNGTGFKTNDTATVDIHGYGFIAQDITFQNSAGPSMHQAVAASISADHAAFYRCKFDGYQDTLYTKKGVQFFRDCDVYGTVDFIFGDAKVIFQNCNIYARRPEDFQNQVTITAQGRKNKHEDTAIVLQGCTINVTQDLRDRIPKVQLFLGRPWKNYSRTIVMSSYLDEFIDPEGWVEWNGNKEDIYFANATWLTNNVAMLLTKTRELLLTIIYKGRDKILEQSQMASRKDNFEGT</sequence>
<evidence type="ECO:0000256" key="2">
    <source>
        <dbReference type="ARBA" id="ARBA00005184"/>
    </source>
</evidence>
<organism evidence="13 14">
    <name type="scientific">Datura stramonium</name>
    <name type="common">Jimsonweed</name>
    <name type="synonym">Common thornapple</name>
    <dbReference type="NCBI Taxonomy" id="4076"/>
    <lineage>
        <taxon>Eukaryota</taxon>
        <taxon>Viridiplantae</taxon>
        <taxon>Streptophyta</taxon>
        <taxon>Embryophyta</taxon>
        <taxon>Tracheophyta</taxon>
        <taxon>Spermatophyta</taxon>
        <taxon>Magnoliopsida</taxon>
        <taxon>eudicotyledons</taxon>
        <taxon>Gunneridae</taxon>
        <taxon>Pentapetalae</taxon>
        <taxon>asterids</taxon>
        <taxon>lamiids</taxon>
        <taxon>Solanales</taxon>
        <taxon>Solanaceae</taxon>
        <taxon>Solanoideae</taxon>
        <taxon>Datureae</taxon>
        <taxon>Datura</taxon>
    </lineage>
</organism>
<dbReference type="InterPro" id="IPR011050">
    <property type="entry name" value="Pectin_lyase_fold/virulence"/>
</dbReference>
<keyword evidence="11" id="KW-0732">Signal</keyword>
<feature type="domain" description="Pectinesterase catalytic" evidence="12">
    <location>
        <begin position="30"/>
        <end position="279"/>
    </location>
</feature>
<evidence type="ECO:0000256" key="9">
    <source>
        <dbReference type="PROSITE-ProRule" id="PRU10040"/>
    </source>
</evidence>
<evidence type="ECO:0000256" key="8">
    <source>
        <dbReference type="ARBA" id="ARBA00047928"/>
    </source>
</evidence>
<proteinExistence type="predicted"/>
<keyword evidence="14" id="KW-1185">Reference proteome</keyword>
<evidence type="ECO:0000256" key="4">
    <source>
        <dbReference type="ARBA" id="ARBA00022525"/>
    </source>
</evidence>
<dbReference type="EMBL" id="JACEIK010007054">
    <property type="protein sequence ID" value="MCE3049672.1"/>
    <property type="molecule type" value="Genomic_DNA"/>
</dbReference>
<evidence type="ECO:0000256" key="11">
    <source>
        <dbReference type="SAM" id="SignalP"/>
    </source>
</evidence>
<keyword evidence="4" id="KW-0964">Secreted</keyword>
<dbReference type="InterPro" id="IPR000070">
    <property type="entry name" value="Pectinesterase_cat"/>
</dbReference>
<comment type="subcellular location">
    <subcellularLocation>
        <location evidence="1">Secreted</location>
    </subcellularLocation>
</comment>
<dbReference type="EC" id="3.1.1.11" evidence="3 10"/>
<evidence type="ECO:0000256" key="6">
    <source>
        <dbReference type="ARBA" id="ARBA00023085"/>
    </source>
</evidence>
<dbReference type="Gene3D" id="2.160.20.10">
    <property type="entry name" value="Single-stranded right-handed beta-helix, Pectin lyase-like"/>
    <property type="match status" value="1"/>
</dbReference>